<reference evidence="2 3" key="1">
    <citation type="submission" date="2015-02" db="EMBL/GenBank/DDBJ databases">
        <title>Single-cell genomics of uncultivated deep-branching MTB reveals a conserved set of magnetosome genes.</title>
        <authorList>
            <person name="Kolinko S."/>
            <person name="Richter M."/>
            <person name="Glockner F.O."/>
            <person name="Brachmann A."/>
            <person name="Schuler D."/>
        </authorList>
    </citation>
    <scope>NUCLEOTIDE SEQUENCE [LARGE SCALE GENOMIC DNA]</scope>
    <source>
        <strain evidence="2">TM-1</strain>
    </source>
</reference>
<evidence type="ECO:0000313" key="2">
    <source>
        <dbReference type="EMBL" id="KJU85345.1"/>
    </source>
</evidence>
<feature type="region of interest" description="Disordered" evidence="1">
    <location>
        <begin position="1"/>
        <end position="54"/>
    </location>
</feature>
<accession>A0A0F3GTR1</accession>
<evidence type="ECO:0000313" key="3">
    <source>
        <dbReference type="Proteomes" id="UP000033423"/>
    </source>
</evidence>
<sequence>MGRHPGWSFGPLPSRQAAPHRRSDNDLTADAPQCARPQAASCRETNRPKTLGLE</sequence>
<dbReference type="Proteomes" id="UP000033423">
    <property type="component" value="Unassembled WGS sequence"/>
</dbReference>
<gene>
    <name evidence="2" type="ORF">MBAV_002460</name>
</gene>
<name>A0A0F3GTR1_9BACT</name>
<protein>
    <submittedName>
        <fullName evidence="2">Uncharacterized protein</fullName>
    </submittedName>
</protein>
<proteinExistence type="predicted"/>
<evidence type="ECO:0000256" key="1">
    <source>
        <dbReference type="SAM" id="MobiDB-lite"/>
    </source>
</evidence>
<dbReference type="AlphaFoldDB" id="A0A0F3GTR1"/>
<organism evidence="2 3">
    <name type="scientific">Candidatus Magnetobacterium bavaricum</name>
    <dbReference type="NCBI Taxonomy" id="29290"/>
    <lineage>
        <taxon>Bacteria</taxon>
        <taxon>Pseudomonadati</taxon>
        <taxon>Nitrospirota</taxon>
        <taxon>Thermodesulfovibrionia</taxon>
        <taxon>Thermodesulfovibrionales</taxon>
        <taxon>Candidatus Magnetobacteriaceae</taxon>
        <taxon>Candidatus Magnetobacterium</taxon>
    </lineage>
</organism>
<dbReference type="EMBL" id="LACI01001060">
    <property type="protein sequence ID" value="KJU85345.1"/>
    <property type="molecule type" value="Genomic_DNA"/>
</dbReference>
<comment type="caution">
    <text evidence="2">The sequence shown here is derived from an EMBL/GenBank/DDBJ whole genome shotgun (WGS) entry which is preliminary data.</text>
</comment>
<keyword evidence="3" id="KW-1185">Reference proteome</keyword>